<name>A0A078MCK3_9PSED</name>
<protein>
    <submittedName>
        <fullName evidence="1">Uncharacterized protein</fullName>
    </submittedName>
</protein>
<gene>
    <name evidence="1" type="ORF">BN1049_01307</name>
</gene>
<proteinExistence type="predicted"/>
<dbReference type="AlphaFoldDB" id="A0A078MCK3"/>
<accession>A0A078MCK3</accession>
<evidence type="ECO:0000313" key="1">
    <source>
        <dbReference type="EMBL" id="CEA04010.1"/>
    </source>
</evidence>
<sequence length="54" mass="5993">MIAAGYEFEPPPLACTMRLRDVLEGMSDTELASQPGEIAVLERERRLNNPFSAV</sequence>
<dbReference type="PATRIC" id="fig|1461581.3.peg.1284"/>
<dbReference type="EMBL" id="LK391969">
    <property type="protein sequence ID" value="CEF26378.1"/>
    <property type="molecule type" value="Genomic_DNA"/>
</dbReference>
<organism evidence="1">
    <name type="scientific">Pseudomonas saudimassiliensis</name>
    <dbReference type="NCBI Taxonomy" id="1461581"/>
    <lineage>
        <taxon>Bacteria</taxon>
        <taxon>Pseudomonadati</taxon>
        <taxon>Pseudomonadota</taxon>
        <taxon>Gammaproteobacteria</taxon>
        <taxon>Pseudomonadales</taxon>
        <taxon>Pseudomonadaceae</taxon>
        <taxon>Pseudomonas</taxon>
    </lineage>
</organism>
<dbReference type="EMBL" id="LM997413">
    <property type="protein sequence ID" value="CEA04010.1"/>
    <property type="molecule type" value="Genomic_DNA"/>
</dbReference>
<reference evidence="1" key="1">
    <citation type="submission" date="2014-07" db="EMBL/GenBank/DDBJ databases">
        <authorList>
            <person name="Urmite Genomes Urmite Genomes"/>
        </authorList>
    </citation>
    <scope>NUCLEOTIDE SEQUENCE</scope>
    <source>
        <strain evidence="1">12M76_air</strain>
    </source>
</reference>